<evidence type="ECO:0000313" key="1">
    <source>
        <dbReference type="EMBL" id="MBB5429941.1"/>
    </source>
</evidence>
<keyword evidence="2" id="KW-1185">Reference proteome</keyword>
<evidence type="ECO:0000313" key="2">
    <source>
        <dbReference type="Proteomes" id="UP000572635"/>
    </source>
</evidence>
<dbReference type="RefSeq" id="WP_184387432.1">
    <property type="nucleotide sequence ID" value="NZ_BAAAJD010000209.1"/>
</dbReference>
<comment type="caution">
    <text evidence="1">The sequence shown here is derived from an EMBL/GenBank/DDBJ whole genome shotgun (WGS) entry which is preliminary data.</text>
</comment>
<protein>
    <submittedName>
        <fullName evidence="1">Uncharacterized protein</fullName>
    </submittedName>
</protein>
<name>A0A7W8VB43_9ACTN</name>
<organism evidence="1 2">
    <name type="scientific">Nocardiopsis composta</name>
    <dbReference type="NCBI Taxonomy" id="157465"/>
    <lineage>
        <taxon>Bacteria</taxon>
        <taxon>Bacillati</taxon>
        <taxon>Actinomycetota</taxon>
        <taxon>Actinomycetes</taxon>
        <taxon>Streptosporangiales</taxon>
        <taxon>Nocardiopsidaceae</taxon>
        <taxon>Nocardiopsis</taxon>
    </lineage>
</organism>
<dbReference type="EMBL" id="JACHDB010000001">
    <property type="protein sequence ID" value="MBB5429941.1"/>
    <property type="molecule type" value="Genomic_DNA"/>
</dbReference>
<gene>
    <name evidence="1" type="ORF">HDA36_000025</name>
</gene>
<dbReference type="Proteomes" id="UP000572635">
    <property type="component" value="Unassembled WGS sequence"/>
</dbReference>
<dbReference type="AlphaFoldDB" id="A0A7W8VB43"/>
<reference evidence="1 2" key="1">
    <citation type="submission" date="2020-08" db="EMBL/GenBank/DDBJ databases">
        <title>Sequencing the genomes of 1000 actinobacteria strains.</title>
        <authorList>
            <person name="Klenk H.-P."/>
        </authorList>
    </citation>
    <scope>NUCLEOTIDE SEQUENCE [LARGE SCALE GENOMIC DNA]</scope>
    <source>
        <strain evidence="1 2">DSM 44551</strain>
    </source>
</reference>
<proteinExistence type="predicted"/>
<sequence>MITLPHTGMQIPTANRVHVTGFDEVPAGGADWSATLHARDGAVLGAVCGDENRVWFLPVGDAAARRVAAFAAGCRDHAGHRLTTPEVLAALVDEHEYADLVRAPREGWRAVRLLSRRGPAWVVPVETTPAPDRTRTLDAVTDLLNDTDTVRVQVWDGAEWAPLYQRPA</sequence>
<accession>A0A7W8VB43</accession>